<organism evidence="5 6">
    <name type="scientific">Haemonchus contortus</name>
    <name type="common">Barber pole worm</name>
    <dbReference type="NCBI Taxonomy" id="6289"/>
    <lineage>
        <taxon>Eukaryota</taxon>
        <taxon>Metazoa</taxon>
        <taxon>Ecdysozoa</taxon>
        <taxon>Nematoda</taxon>
        <taxon>Chromadorea</taxon>
        <taxon>Rhabditida</taxon>
        <taxon>Rhabditina</taxon>
        <taxon>Rhabditomorpha</taxon>
        <taxon>Strongyloidea</taxon>
        <taxon>Trichostrongylidae</taxon>
        <taxon>Haemonchus</taxon>
    </lineage>
</organism>
<keyword evidence="2" id="KW-0576">Peroxisome</keyword>
<dbReference type="PANTHER" id="PTHR24096:SF341">
    <property type="entry name" value="AMP-DEPENDENT SYNTHETASE_LIGASE DOMAIN-CONTAINING PROTEIN"/>
    <property type="match status" value="1"/>
</dbReference>
<dbReference type="Gene3D" id="3.40.50.12780">
    <property type="entry name" value="N-terminal domain of ligase-like"/>
    <property type="match status" value="1"/>
</dbReference>
<comment type="subcellular location">
    <subcellularLocation>
        <location evidence="1">Peroxisome</location>
    </subcellularLocation>
</comment>
<feature type="region of interest" description="Disordered" evidence="3">
    <location>
        <begin position="25"/>
        <end position="56"/>
    </location>
</feature>
<evidence type="ECO:0000259" key="4">
    <source>
        <dbReference type="Pfam" id="PF00501"/>
    </source>
</evidence>
<evidence type="ECO:0000313" key="6">
    <source>
        <dbReference type="WBParaSite" id="HCON_00186410-00001"/>
    </source>
</evidence>
<dbReference type="InterPro" id="IPR000873">
    <property type="entry name" value="AMP-dep_synth/lig_dom"/>
</dbReference>
<dbReference type="OMA" id="NIDQYEI"/>
<dbReference type="GO" id="GO:0016405">
    <property type="term" value="F:CoA-ligase activity"/>
    <property type="evidence" value="ECO:0007669"/>
    <property type="project" value="TreeGrafter"/>
</dbReference>
<dbReference type="WBParaSite" id="HCON_00186410-00001">
    <property type="protein sequence ID" value="HCON_00186410-00001"/>
    <property type="gene ID" value="HCON_00186410"/>
</dbReference>
<dbReference type="OrthoDB" id="10253869at2759"/>
<dbReference type="AlphaFoldDB" id="A0A7I4Z398"/>
<dbReference type="SUPFAM" id="SSF56801">
    <property type="entry name" value="Acetyl-CoA synthetase-like"/>
    <property type="match status" value="1"/>
</dbReference>
<keyword evidence="5" id="KW-1185">Reference proteome</keyword>
<reference evidence="6" key="1">
    <citation type="submission" date="2020-12" db="UniProtKB">
        <authorList>
            <consortium name="WormBaseParasite"/>
        </authorList>
    </citation>
    <scope>IDENTIFICATION</scope>
    <source>
        <strain evidence="6">MHco3</strain>
    </source>
</reference>
<dbReference type="InterPro" id="IPR042099">
    <property type="entry name" value="ANL_N_sf"/>
</dbReference>
<proteinExistence type="predicted"/>
<name>A0A7I4Z398_HAECO</name>
<evidence type="ECO:0000256" key="1">
    <source>
        <dbReference type="ARBA" id="ARBA00004275"/>
    </source>
</evidence>
<dbReference type="Gene3D" id="3.30.300.30">
    <property type="match status" value="1"/>
</dbReference>
<protein>
    <submittedName>
        <fullName evidence="6">AMP-binding domain-containing protein</fullName>
    </submittedName>
</protein>
<evidence type="ECO:0000256" key="3">
    <source>
        <dbReference type="SAM" id="MobiDB-lite"/>
    </source>
</evidence>
<evidence type="ECO:0000313" key="5">
    <source>
        <dbReference type="Proteomes" id="UP000025227"/>
    </source>
</evidence>
<accession>A0A7I4Z398</accession>
<sequence length="618" mass="69201">METVSVYPTLESFDLSKYTVTVSMDETPSNETDSVDQDEATSVSTDEVGSRAASDVMQPVPVTPTQLPVRSKQPRMGCKSLSRWLFSHINNVREKTPEHVALIDETGERQYVTYGELVQEVNRVANFLLYHGIVKGSRVAICMGNSIEFIYFELALFLIGAVPILLNPGHVASGRIPRFQCTALVVDAQHYNHVLRSLKNFVGAMQVFCLTKNIGSLSIPRHVWIIDAFEYRRFQSESSWTDEHDDNDNDVVAFSTSGATSQRSKVVAHNSASAHRLCTEYLDMLTDHLEEQVTESRRHHLLAGGLHTVDSWSLLMHSLTSDHTVILMETSPDFSSVTSLDRIAELIQLYDIALVISQAQFLKCFLKYDLHKSYDISSLKVFSYSGTSLPISLAKKFQEINGTSIFQVFSSTECGPISYNLWKCDENMGPSDGRTFNGIRVKIADIDDEEKELPCGEWGRIMLQTSVMCSRYLGDHMNNSWTADNWFRTGDIGMLDDQKRLHVAGPNDVLLRINDKMVITVILENALMAHSSIEDVVVASMSSNLAAGVVLREGAELPTVDDLNNFLQDQKIETEPLSNIIQVNFIPRSETGKVIRSEVLFLLQSENDNRPLKSGKKV</sequence>
<dbReference type="Proteomes" id="UP000025227">
    <property type="component" value="Unplaced"/>
</dbReference>
<dbReference type="GO" id="GO:0005777">
    <property type="term" value="C:peroxisome"/>
    <property type="evidence" value="ECO:0007669"/>
    <property type="project" value="UniProtKB-SubCell"/>
</dbReference>
<feature type="domain" description="AMP-dependent synthetase/ligase" evidence="4">
    <location>
        <begin position="94"/>
        <end position="473"/>
    </location>
</feature>
<dbReference type="PANTHER" id="PTHR24096">
    <property type="entry name" value="LONG-CHAIN-FATTY-ACID--COA LIGASE"/>
    <property type="match status" value="1"/>
</dbReference>
<evidence type="ECO:0000256" key="2">
    <source>
        <dbReference type="ARBA" id="ARBA00023140"/>
    </source>
</evidence>
<dbReference type="InterPro" id="IPR045851">
    <property type="entry name" value="AMP-bd_C_sf"/>
</dbReference>
<dbReference type="Pfam" id="PF00501">
    <property type="entry name" value="AMP-binding"/>
    <property type="match status" value="1"/>
</dbReference>